<dbReference type="HOGENOM" id="CLU_2096299_0_0_1"/>
<accession>D4B362</accession>
<sequence>MLARSRRRLEQETGADVDVDADVHLQFFPFWQSVMIRLDDKTDRETPEKIRDTIRERVTRKAQPFFPPYYLSIKWRGNKNGGEREAKKSKTSTASRCLEKEKKRSSQGKGGTLKVG</sequence>
<gene>
    <name evidence="2" type="ORF">ARB_02896</name>
</gene>
<keyword evidence="3" id="KW-1185">Reference proteome</keyword>
<dbReference type="KEGG" id="abe:ARB_02896"/>
<dbReference type="RefSeq" id="XP_003010857.1">
    <property type="nucleotide sequence ID" value="XM_003010811.1"/>
</dbReference>
<proteinExistence type="predicted"/>
<evidence type="ECO:0000256" key="1">
    <source>
        <dbReference type="SAM" id="MobiDB-lite"/>
    </source>
</evidence>
<reference evidence="3" key="1">
    <citation type="journal article" date="2011" name="Genome Biol.">
        <title>Comparative and functional genomics provide insights into the pathogenicity of dermatophytic fungi.</title>
        <authorList>
            <person name="Burmester A."/>
            <person name="Shelest E."/>
            <person name="Gloeckner G."/>
            <person name="Heddergott C."/>
            <person name="Schindler S."/>
            <person name="Staib P."/>
            <person name="Heidel A."/>
            <person name="Felder M."/>
            <person name="Petzold A."/>
            <person name="Szafranski K."/>
            <person name="Feuermann M."/>
            <person name="Pedruzzi I."/>
            <person name="Priebe S."/>
            <person name="Groth M."/>
            <person name="Winkler R."/>
            <person name="Li W."/>
            <person name="Kniemeyer O."/>
            <person name="Schroeckh V."/>
            <person name="Hertweck C."/>
            <person name="Hube B."/>
            <person name="White T.C."/>
            <person name="Platzer M."/>
            <person name="Guthke R."/>
            <person name="Heitman J."/>
            <person name="Woestemeyer J."/>
            <person name="Zipfel P.F."/>
            <person name="Monod M."/>
            <person name="Brakhage A.A."/>
        </authorList>
    </citation>
    <scope>NUCLEOTIDE SEQUENCE [LARGE SCALE GENOMIC DNA]</scope>
    <source>
        <strain evidence="3">ATCC MYA-4681 / CBS 112371</strain>
    </source>
</reference>
<dbReference type="EMBL" id="ABSU01000032">
    <property type="protein sequence ID" value="EFE30217.1"/>
    <property type="molecule type" value="Genomic_DNA"/>
</dbReference>
<comment type="caution">
    <text evidence="2">The sequence shown here is derived from an EMBL/GenBank/DDBJ whole genome shotgun (WGS) entry which is preliminary data.</text>
</comment>
<feature type="region of interest" description="Disordered" evidence="1">
    <location>
        <begin position="76"/>
        <end position="116"/>
    </location>
</feature>
<protein>
    <submittedName>
        <fullName evidence="2">Uncharacterized protein</fullName>
    </submittedName>
</protein>
<dbReference type="GeneID" id="9524972"/>
<evidence type="ECO:0000313" key="2">
    <source>
        <dbReference type="EMBL" id="EFE30217.1"/>
    </source>
</evidence>
<organism evidence="2 3">
    <name type="scientific">Arthroderma benhamiae (strain ATCC MYA-4681 / CBS 112371)</name>
    <name type="common">Trichophyton mentagrophytes</name>
    <dbReference type="NCBI Taxonomy" id="663331"/>
    <lineage>
        <taxon>Eukaryota</taxon>
        <taxon>Fungi</taxon>
        <taxon>Dikarya</taxon>
        <taxon>Ascomycota</taxon>
        <taxon>Pezizomycotina</taxon>
        <taxon>Eurotiomycetes</taxon>
        <taxon>Eurotiomycetidae</taxon>
        <taxon>Onygenales</taxon>
        <taxon>Arthrodermataceae</taxon>
        <taxon>Trichophyton</taxon>
    </lineage>
</organism>
<dbReference type="AlphaFoldDB" id="D4B362"/>
<dbReference type="Proteomes" id="UP000008866">
    <property type="component" value="Unassembled WGS sequence"/>
</dbReference>
<name>D4B362_ARTBC</name>
<evidence type="ECO:0000313" key="3">
    <source>
        <dbReference type="Proteomes" id="UP000008866"/>
    </source>
</evidence>